<feature type="domain" description="C2H2-type" evidence="8">
    <location>
        <begin position="277"/>
        <end position="304"/>
    </location>
</feature>
<feature type="region of interest" description="Disordered" evidence="7">
    <location>
        <begin position="613"/>
        <end position="636"/>
    </location>
</feature>
<feature type="compositionally biased region" description="Basic and acidic residues" evidence="7">
    <location>
        <begin position="171"/>
        <end position="186"/>
    </location>
</feature>
<dbReference type="Gene3D" id="3.30.160.60">
    <property type="entry name" value="Classic Zinc Finger"/>
    <property type="match status" value="7"/>
</dbReference>
<dbReference type="PANTHER" id="PTHR24377">
    <property type="entry name" value="IP01015P-RELATED"/>
    <property type="match status" value="1"/>
</dbReference>
<keyword evidence="3 6" id="KW-0863">Zinc-finger</keyword>
<feature type="domain" description="C2H2-type" evidence="8">
    <location>
        <begin position="449"/>
        <end position="477"/>
    </location>
</feature>
<dbReference type="Pfam" id="PF12874">
    <property type="entry name" value="zf-met"/>
    <property type="match status" value="1"/>
</dbReference>
<feature type="compositionally biased region" description="Polar residues" evidence="7">
    <location>
        <begin position="651"/>
        <end position="660"/>
    </location>
</feature>
<feature type="domain" description="C2H2-type" evidence="8">
    <location>
        <begin position="365"/>
        <end position="392"/>
    </location>
</feature>
<dbReference type="InterPro" id="IPR013087">
    <property type="entry name" value="Znf_C2H2_type"/>
</dbReference>
<reference evidence="9" key="1">
    <citation type="submission" date="2022-08" db="UniProtKB">
        <authorList>
            <consortium name="EnsemblMetazoa"/>
        </authorList>
    </citation>
    <scope>IDENTIFICATION</scope>
    <source>
        <strain evidence="9">05x7-T-G4-1.051#20</strain>
    </source>
</reference>
<evidence type="ECO:0000256" key="2">
    <source>
        <dbReference type="ARBA" id="ARBA00022737"/>
    </source>
</evidence>
<protein>
    <recommendedName>
        <fullName evidence="8">C2H2-type domain-containing protein</fullName>
    </recommendedName>
</protein>
<keyword evidence="5" id="KW-0539">Nucleus</keyword>
<evidence type="ECO:0000256" key="3">
    <source>
        <dbReference type="ARBA" id="ARBA00022771"/>
    </source>
</evidence>
<dbReference type="OrthoDB" id="6077919at2759"/>
<dbReference type="FunFam" id="3.30.160.60:FF:000759">
    <property type="entry name" value="zinc finger protein 16"/>
    <property type="match status" value="1"/>
</dbReference>
<dbReference type="InterPro" id="IPR050826">
    <property type="entry name" value="Krueppel_C2H2_ZnFinger"/>
</dbReference>
<dbReference type="PROSITE" id="PS00028">
    <property type="entry name" value="ZINC_FINGER_C2H2_1"/>
    <property type="match status" value="7"/>
</dbReference>
<evidence type="ECO:0000256" key="5">
    <source>
        <dbReference type="ARBA" id="ARBA00023242"/>
    </source>
</evidence>
<organism evidence="9 10">
    <name type="scientific">Magallana gigas</name>
    <name type="common">Pacific oyster</name>
    <name type="synonym">Crassostrea gigas</name>
    <dbReference type="NCBI Taxonomy" id="29159"/>
    <lineage>
        <taxon>Eukaryota</taxon>
        <taxon>Metazoa</taxon>
        <taxon>Spiralia</taxon>
        <taxon>Lophotrochozoa</taxon>
        <taxon>Mollusca</taxon>
        <taxon>Bivalvia</taxon>
        <taxon>Autobranchia</taxon>
        <taxon>Pteriomorphia</taxon>
        <taxon>Ostreida</taxon>
        <taxon>Ostreoidea</taxon>
        <taxon>Ostreidae</taxon>
        <taxon>Magallana</taxon>
    </lineage>
</organism>
<dbReference type="AlphaFoldDB" id="A0A8W8L6X0"/>
<evidence type="ECO:0000256" key="1">
    <source>
        <dbReference type="ARBA" id="ARBA00022723"/>
    </source>
</evidence>
<sequence>MSDIFTSVWVEISQSLKDRISFVIDADVYLNRLCKRTGTQMVDMHNNSTAIHGRWGQILLLHRHLMKKQWRKLSRSNTSKRLFKGCKLRRQKLLTEQRKDHYEAIKDGNISIKLDARDLNGLISESSVNHEIVASRTLQKTDILQEEQAKDEPRVTTADCQFHCEQTITESSDREPVDKLESKYERDESEDSINSDDEKELKMNEIQTNKKELHPEKSLKVFKCTKCDFTSNHRNSVRDHGLRVHLAIPEKCQLCEKVFPSCQHLKRHMVCHQNLQCICDVCGKVYKTARTLEKHRKTHCSNFQLPNFECRQCKSSFSSKAVLENHIETQHAGKKASFLCATCGKVFTRKYSLQQHQLLHTGSRLTCDVCHKSFSCESSLRDHKKIHSDLKSYQCPVCFKSFNQRTSLQKHSKIHAGDKSFKCTECGRGFTQKQALQRHERSHKGLKPFTCKICHKSYGDAAIIRKHLILVHKINKDPLKWKEDIIQNEFDSSFVASYEPVDQSHLERNETQIPTYNTYEGNDMISTENINEMQLPMATDHNAKSLPAALPEDLSMSTPEVHHIQSQMHQLPLTMYQHSQTLYSDHVDPSGVDHGVYPTQHDLSSVAATYPYIPSSQTQPDQNLENNHAPSNPYLATSQPQAVENMEDNNATSLPYLSNQPHPPSHVEEDHNSSSHQYGDAMLEMTSTQRPEGQAVKHAPADNDSTENLSLSTLYAYYSSLASQYLNMTGYNGYTQPTEDQQQSQQNV</sequence>
<dbReference type="Pfam" id="PF00096">
    <property type="entry name" value="zf-C2H2"/>
    <property type="match status" value="4"/>
</dbReference>
<accession>A0A8W8L6X0</accession>
<feature type="region of interest" description="Disordered" evidence="7">
    <location>
        <begin position="651"/>
        <end position="706"/>
    </location>
</feature>
<dbReference type="EnsemblMetazoa" id="G26875.2">
    <property type="protein sequence ID" value="G26875.2:cds"/>
    <property type="gene ID" value="G26875"/>
</dbReference>
<feature type="region of interest" description="Disordered" evidence="7">
    <location>
        <begin position="169"/>
        <end position="201"/>
    </location>
</feature>
<evidence type="ECO:0000256" key="4">
    <source>
        <dbReference type="ARBA" id="ARBA00022833"/>
    </source>
</evidence>
<feature type="domain" description="C2H2-type" evidence="8">
    <location>
        <begin position="250"/>
        <end position="277"/>
    </location>
</feature>
<evidence type="ECO:0000313" key="10">
    <source>
        <dbReference type="Proteomes" id="UP000005408"/>
    </source>
</evidence>
<evidence type="ECO:0000256" key="6">
    <source>
        <dbReference type="PROSITE-ProRule" id="PRU00042"/>
    </source>
</evidence>
<dbReference type="InterPro" id="IPR036236">
    <property type="entry name" value="Znf_C2H2_sf"/>
</dbReference>
<keyword evidence="2" id="KW-0677">Repeat</keyword>
<evidence type="ECO:0000313" key="9">
    <source>
        <dbReference type="EnsemblMetazoa" id="G26875.2:cds"/>
    </source>
</evidence>
<feature type="domain" description="C2H2-type" evidence="8">
    <location>
        <begin position="421"/>
        <end position="448"/>
    </location>
</feature>
<dbReference type="PROSITE" id="PS50157">
    <property type="entry name" value="ZINC_FINGER_C2H2_2"/>
    <property type="match status" value="8"/>
</dbReference>
<dbReference type="GO" id="GO:0008270">
    <property type="term" value="F:zinc ion binding"/>
    <property type="evidence" value="ECO:0007669"/>
    <property type="project" value="UniProtKB-KW"/>
</dbReference>
<keyword evidence="1" id="KW-0479">Metal-binding</keyword>
<dbReference type="OMA" id="CHKSYGD"/>
<proteinExistence type="predicted"/>
<feature type="domain" description="C2H2-type" evidence="8">
    <location>
        <begin position="393"/>
        <end position="420"/>
    </location>
</feature>
<dbReference type="Proteomes" id="UP000005408">
    <property type="component" value="Unassembled WGS sequence"/>
</dbReference>
<keyword evidence="10" id="KW-1185">Reference proteome</keyword>
<dbReference type="EnsemblMetazoa" id="G26875.1">
    <property type="protein sequence ID" value="G26875.1:cds"/>
    <property type="gene ID" value="G26875"/>
</dbReference>
<name>A0A8W8L6X0_MAGGI</name>
<evidence type="ECO:0000256" key="7">
    <source>
        <dbReference type="SAM" id="MobiDB-lite"/>
    </source>
</evidence>
<dbReference type="SMART" id="SM00355">
    <property type="entry name" value="ZnF_C2H2"/>
    <property type="match status" value="9"/>
</dbReference>
<feature type="domain" description="C2H2-type" evidence="8">
    <location>
        <begin position="308"/>
        <end position="336"/>
    </location>
</feature>
<feature type="compositionally biased region" description="Acidic residues" evidence="7">
    <location>
        <begin position="187"/>
        <end position="198"/>
    </location>
</feature>
<feature type="domain" description="C2H2-type" evidence="8">
    <location>
        <begin position="338"/>
        <end position="365"/>
    </location>
</feature>
<feature type="compositionally biased region" description="Polar residues" evidence="7">
    <location>
        <begin position="614"/>
        <end position="636"/>
    </location>
</feature>
<evidence type="ECO:0000259" key="8">
    <source>
        <dbReference type="PROSITE" id="PS50157"/>
    </source>
</evidence>
<dbReference type="SUPFAM" id="SSF57667">
    <property type="entry name" value="beta-beta-alpha zinc fingers"/>
    <property type="match status" value="4"/>
</dbReference>
<keyword evidence="4" id="KW-0862">Zinc</keyword>